<evidence type="ECO:0000256" key="1">
    <source>
        <dbReference type="ARBA" id="ARBA00022741"/>
    </source>
</evidence>
<dbReference type="PROSITE" id="PS50901">
    <property type="entry name" value="FTSK"/>
    <property type="match status" value="2"/>
</dbReference>
<reference evidence="6" key="1">
    <citation type="submission" date="2024-02" db="EMBL/GenBank/DDBJ databases">
        <title>Tomenella chthoni gen. nov. sp. nov., a member of the family Jonesiaceae isolated from bat guano.</title>
        <authorList>
            <person name="Miller S.L."/>
            <person name="King J."/>
            <person name="Sankaranarayanan K."/>
            <person name="Lawson P.A."/>
        </authorList>
    </citation>
    <scope>NUCLEOTIDE SEQUENCE</scope>
    <source>
        <strain evidence="6">BS-20</strain>
    </source>
</reference>
<evidence type="ECO:0000256" key="2">
    <source>
        <dbReference type="ARBA" id="ARBA00022840"/>
    </source>
</evidence>
<feature type="compositionally biased region" description="Low complexity" evidence="4">
    <location>
        <begin position="25"/>
        <end position="38"/>
    </location>
</feature>
<evidence type="ECO:0000256" key="3">
    <source>
        <dbReference type="PROSITE-ProRule" id="PRU00289"/>
    </source>
</evidence>
<name>A0AAU7DW51_9MICO</name>
<feature type="binding site" evidence="3">
    <location>
        <begin position="1120"/>
        <end position="1127"/>
    </location>
    <ligand>
        <name>ATP</name>
        <dbReference type="ChEBI" id="CHEBI:30616"/>
    </ligand>
</feature>
<dbReference type="CDD" id="cd01127">
    <property type="entry name" value="TrwB_TraG_TraD_VirD4"/>
    <property type="match status" value="1"/>
</dbReference>
<dbReference type="Gene3D" id="3.40.50.300">
    <property type="entry name" value="P-loop containing nucleotide triphosphate hydrolases"/>
    <property type="match status" value="2"/>
</dbReference>
<evidence type="ECO:0000313" key="6">
    <source>
        <dbReference type="EMBL" id="XBH21438.1"/>
    </source>
</evidence>
<sequence length="1344" mass="143488">MAASRCLKCGGTPVQGAPTEPKTFSAPKAAKSSAKPKSQPNSGAAESSTSALPPQPPRPYESLSTAQKAAFVEKQLAWTSEEIQRQRQALNRELGQVKANVLATQSRLKAMSQEELTAQASQRDAEFARLKSLHLAKTTALRQSSAEQLQVYERQELTRATKAASQTRLAAVKLAELGASFNTNRPVVAHDEMTESALVPATEVRSLVTVGQIRYPAVKALGTGAPKVPALVPFIDHGHLIIESPAGTDDSPDPELKAILNSLVAQVYTSAPAGQIVVTVFNPRSSKALAGYLATEAVTSGLLKVLQPSKQAFEKSLSDHLDFMVRAQQSIANHASMADLVRKTGQHELQYHVLVILDGPTDWSPNAVELLEKLLSAGGKAGLSVLLHRDPQAPVPDRMNIDRLYQYASVLKRQGGGWRLSVKGTPATDVPVDPNLTVTDGAQSRLMSMVTKAAQSGSLPNISLNALIQQEQATTAHGVKITMGRKGTQTTEFVLGDNISNIQNVLVGGRAGSGKTNLLKTMIYSMAARYPREELELFLLDFKEGGDFMGFVGDDNHLPLPNVSVVSRDCDPGFGLATLRHFETEMARRSGLTSDHGVSNIWALREKTGLVLPRWVLIIDEFQGLFNGPGNVEATERLENFVRKGRAFGLHVILATQTLSGVKFAGDKDKAIYENIAGRVVLQLGDGEFKNFMDRDNNAGDQLRYRGQAIFNPSGGRAADNQLFVVAHAEADYTTELQDNLAQQAKKSGSAPISPFVYRGGETVSLHQLATKTGKPLARDGNLQVWFGRESTINADVASTVLSPISGSHVLLLGGDEVSMPSAIATLQSAVLSAVASATEPLQVLVFEALLPQFAVGAEVDAWLDTVVSLGAAVVRFNADSTAEFLHAVQQAVQNRQKSIVAMLGAENSDFMHLADEGGLWRDLLRQMPRHGVNIIGHWTDLRDIPGDQNAVKDDYKTTLIFGKDEQLVSNATKRGRFDLPPLQHGRTTVFSAAASQDGVVTVASINPLSSEDLAAMATFSNGSAGSFKLVAGTVPQSLGTVVSTAPDAFQPVSVSNRFAGSLDSPQPVATPPATVADVLLADEASVVRGACATLGPGPANVQRLMLGGPTGVQHALVAAAPFSGKSDLVTSLIYSFAAAHPAKELQIDLIDCMEDGEFASIEANGIPHFASAVTTGDPDTVATTLGRYVTEGQRRQQLLAETSTEHYEDYRVRTGFNLPRWVLVFNEFPEVLDNRITASVEWLAEHGAAVGLHLLLCVMTPTDCVPGENLLPQFAARSARIITTLDSEDSVAFIGNNIGAVLVPGAQAAFAEQFGAAAQPFTLVSIDDPILAAFRSAFEGDLV</sequence>
<gene>
    <name evidence="6" type="ORF">V5R04_14685</name>
</gene>
<dbReference type="GO" id="GO:0003677">
    <property type="term" value="F:DNA binding"/>
    <property type="evidence" value="ECO:0007669"/>
    <property type="project" value="InterPro"/>
</dbReference>
<dbReference type="GO" id="GO:0005524">
    <property type="term" value="F:ATP binding"/>
    <property type="evidence" value="ECO:0007669"/>
    <property type="project" value="UniProtKB-UniRule"/>
</dbReference>
<dbReference type="InterPro" id="IPR027417">
    <property type="entry name" value="P-loop_NTPase"/>
</dbReference>
<evidence type="ECO:0000259" key="5">
    <source>
        <dbReference type="PROSITE" id="PS50901"/>
    </source>
</evidence>
<dbReference type="EMBL" id="CP146203">
    <property type="protein sequence ID" value="XBH21438.1"/>
    <property type="molecule type" value="Genomic_DNA"/>
</dbReference>
<protein>
    <submittedName>
        <fullName evidence="6">FtsK/SpoIIIE domain-containing protein</fullName>
    </submittedName>
</protein>
<dbReference type="PANTHER" id="PTHR22683:SF41">
    <property type="entry name" value="DNA TRANSLOCASE FTSK"/>
    <property type="match status" value="1"/>
</dbReference>
<feature type="compositionally biased region" description="Polar residues" evidence="4">
    <location>
        <begin position="39"/>
        <end position="52"/>
    </location>
</feature>
<feature type="region of interest" description="Disordered" evidence="4">
    <location>
        <begin position="1"/>
        <end position="63"/>
    </location>
</feature>
<feature type="domain" description="FtsK" evidence="5">
    <location>
        <begin position="490"/>
        <end position="691"/>
    </location>
</feature>
<dbReference type="SUPFAM" id="SSF52540">
    <property type="entry name" value="P-loop containing nucleoside triphosphate hydrolases"/>
    <property type="match status" value="1"/>
</dbReference>
<dbReference type="InterPro" id="IPR002543">
    <property type="entry name" value="FtsK_dom"/>
</dbReference>
<feature type="domain" description="FtsK" evidence="5">
    <location>
        <begin position="1095"/>
        <end position="1290"/>
    </location>
</feature>
<dbReference type="PANTHER" id="PTHR22683">
    <property type="entry name" value="SPORULATION PROTEIN RELATED"/>
    <property type="match status" value="1"/>
</dbReference>
<organism evidence="6">
    <name type="scientific">Jonesiaceae bacterium BS-20</name>
    <dbReference type="NCBI Taxonomy" id="3120821"/>
    <lineage>
        <taxon>Bacteria</taxon>
        <taxon>Bacillati</taxon>
        <taxon>Actinomycetota</taxon>
        <taxon>Actinomycetes</taxon>
        <taxon>Micrococcales</taxon>
        <taxon>Jonesiaceae</taxon>
    </lineage>
</organism>
<proteinExistence type="predicted"/>
<feature type="binding site" evidence="3">
    <location>
        <begin position="509"/>
        <end position="516"/>
    </location>
    <ligand>
        <name>ATP</name>
        <dbReference type="ChEBI" id="CHEBI:30616"/>
    </ligand>
</feature>
<keyword evidence="1 3" id="KW-0547">Nucleotide-binding</keyword>
<keyword evidence="2 3" id="KW-0067">ATP-binding</keyword>
<dbReference type="Pfam" id="PF01580">
    <property type="entry name" value="FtsK_SpoIIIE"/>
    <property type="match status" value="2"/>
</dbReference>
<evidence type="ECO:0000256" key="4">
    <source>
        <dbReference type="SAM" id="MobiDB-lite"/>
    </source>
</evidence>
<dbReference type="InterPro" id="IPR050206">
    <property type="entry name" value="FtsK/SpoIIIE/SftA"/>
</dbReference>
<accession>A0AAU7DW51</accession>